<evidence type="ECO:0000313" key="1">
    <source>
        <dbReference type="EMBL" id="QHT05757.1"/>
    </source>
</evidence>
<dbReference type="EMBL" id="MN739459">
    <property type="protein sequence ID" value="QHT05757.1"/>
    <property type="molecule type" value="Genomic_DNA"/>
</dbReference>
<dbReference type="AlphaFoldDB" id="A0A6C0CNF6"/>
<reference evidence="1" key="1">
    <citation type="journal article" date="2020" name="Nature">
        <title>Giant virus diversity and host interactions through global metagenomics.</title>
        <authorList>
            <person name="Schulz F."/>
            <person name="Roux S."/>
            <person name="Paez-Espino D."/>
            <person name="Jungbluth S."/>
            <person name="Walsh D.A."/>
            <person name="Denef V.J."/>
            <person name="McMahon K.D."/>
            <person name="Konstantinidis K.T."/>
            <person name="Eloe-Fadrosh E.A."/>
            <person name="Kyrpides N.C."/>
            <person name="Woyke T."/>
        </authorList>
    </citation>
    <scope>NUCLEOTIDE SEQUENCE</scope>
    <source>
        <strain evidence="1">GVMAG-M-3300021389-45</strain>
    </source>
</reference>
<name>A0A6C0CNF6_9ZZZZ</name>
<accession>A0A6C0CNF6</accession>
<proteinExistence type="predicted"/>
<organism evidence="1">
    <name type="scientific">viral metagenome</name>
    <dbReference type="NCBI Taxonomy" id="1070528"/>
    <lineage>
        <taxon>unclassified sequences</taxon>
        <taxon>metagenomes</taxon>
        <taxon>organismal metagenomes</taxon>
    </lineage>
</organism>
<protein>
    <submittedName>
        <fullName evidence="1">Uncharacterized protein</fullName>
    </submittedName>
</protein>
<sequence length="33" mass="3830">MNSLHDTFKNGVSIMSLVWGVGKIQEFVMRNQY</sequence>